<dbReference type="OrthoDB" id="5440316at2"/>
<accession>A0A7Z2JGA6</accession>
<organism evidence="1 2">
    <name type="scientific">Paraburkholderia acidisoli</name>
    <dbReference type="NCBI Taxonomy" id="2571748"/>
    <lineage>
        <taxon>Bacteria</taxon>
        <taxon>Pseudomonadati</taxon>
        <taxon>Pseudomonadota</taxon>
        <taxon>Betaproteobacteria</taxon>
        <taxon>Burkholderiales</taxon>
        <taxon>Burkholderiaceae</taxon>
        <taxon>Paraburkholderia</taxon>
    </lineage>
</organism>
<name>A0A7Z2JGA6_9BURK</name>
<dbReference type="RefSeq" id="WP_158953705.1">
    <property type="nucleotide sequence ID" value="NZ_CP046914.1"/>
</dbReference>
<proteinExistence type="predicted"/>
<sequence>MGKAQVVQQVKKQMLSQGAMLNPPGPDGVIDMVRQLKAQQLAAEQDVAQQAAKGMQKVIEDQLIEASYRDELLQFLTNFALYPYAVMTGPTPEIRPTFKWSGMKPKQDYEAMLTVRNISPFDYFWSPDSPAAGKGTFDLIRDRMTKYRLMMSATLPGYITKNVMAALEHFALPETNRDWLNPDPDKPMIGSIMWGLDESIDVIRHFGLLSGRELAQYGISVDDRLHLVIQAAPESFRGAFRRVRRRHRIAIVRFGQHVLA</sequence>
<dbReference type="KEGG" id="pacs:FAZ98_21800"/>
<evidence type="ECO:0000313" key="1">
    <source>
        <dbReference type="EMBL" id="QGZ64357.1"/>
    </source>
</evidence>
<reference evidence="1 2" key="1">
    <citation type="submission" date="2019-12" db="EMBL/GenBank/DDBJ databases">
        <title>Paraburkholderia acidiphila 7Q-K02 sp. nov and Paraburkholderia acidisoli DHF22 sp. nov., two strains isolated from forest soil.</title>
        <authorList>
            <person name="Gao Z."/>
            <person name="Qiu L."/>
        </authorList>
    </citation>
    <scope>NUCLEOTIDE SEQUENCE [LARGE SCALE GENOMIC DNA]</scope>
    <source>
        <strain evidence="1 2">DHF22</strain>
    </source>
</reference>
<evidence type="ECO:0000313" key="2">
    <source>
        <dbReference type="Proteomes" id="UP000433577"/>
    </source>
</evidence>
<keyword evidence="2" id="KW-1185">Reference proteome</keyword>
<dbReference type="EMBL" id="CP046914">
    <property type="protein sequence ID" value="QGZ64357.1"/>
    <property type="molecule type" value="Genomic_DNA"/>
</dbReference>
<gene>
    <name evidence="1" type="ORF">FAZ98_21800</name>
</gene>
<protein>
    <submittedName>
        <fullName evidence="1">Uncharacterized protein</fullName>
    </submittedName>
</protein>
<dbReference type="Proteomes" id="UP000433577">
    <property type="component" value="Chromosome 2"/>
</dbReference>
<dbReference type="AlphaFoldDB" id="A0A7Z2JGA6"/>